<proteinExistence type="predicted"/>
<dbReference type="Proteomes" id="UP000248544">
    <property type="component" value="Unassembled WGS sequence"/>
</dbReference>
<evidence type="ECO:0000313" key="2">
    <source>
        <dbReference type="EMBL" id="PZG33838.1"/>
    </source>
</evidence>
<reference evidence="2 3" key="1">
    <citation type="submission" date="2018-01" db="EMBL/GenBank/DDBJ databases">
        <title>Draft genome sequence of Sphaerisporangium sp. 7K107.</title>
        <authorList>
            <person name="Sahin N."/>
            <person name="Saygin H."/>
            <person name="Ay H."/>
        </authorList>
    </citation>
    <scope>NUCLEOTIDE SEQUENCE [LARGE SCALE GENOMIC DNA]</scope>
    <source>
        <strain evidence="2 3">7K107</strain>
    </source>
</reference>
<protein>
    <submittedName>
        <fullName evidence="2">Uncharacterized protein</fullName>
    </submittedName>
</protein>
<dbReference type="EMBL" id="POUA01000289">
    <property type="protein sequence ID" value="PZG33838.1"/>
    <property type="molecule type" value="Genomic_DNA"/>
</dbReference>
<evidence type="ECO:0000313" key="3">
    <source>
        <dbReference type="Proteomes" id="UP000248544"/>
    </source>
</evidence>
<organism evidence="2 3">
    <name type="scientific">Spongiactinospora gelatinilytica</name>
    <dbReference type="NCBI Taxonomy" id="2666298"/>
    <lineage>
        <taxon>Bacteria</taxon>
        <taxon>Bacillati</taxon>
        <taxon>Actinomycetota</taxon>
        <taxon>Actinomycetes</taxon>
        <taxon>Streptosporangiales</taxon>
        <taxon>Streptosporangiaceae</taxon>
        <taxon>Spongiactinospora</taxon>
    </lineage>
</organism>
<gene>
    <name evidence="2" type="ORF">C1I98_28395</name>
</gene>
<keyword evidence="3" id="KW-1185">Reference proteome</keyword>
<feature type="region of interest" description="Disordered" evidence="1">
    <location>
        <begin position="88"/>
        <end position="114"/>
    </location>
</feature>
<name>A0A2W2GA17_9ACTN</name>
<dbReference type="AlphaFoldDB" id="A0A2W2GA17"/>
<comment type="caution">
    <text evidence="2">The sequence shown here is derived from an EMBL/GenBank/DDBJ whole genome shotgun (WGS) entry which is preliminary data.</text>
</comment>
<sequence>MILQRLTGLGVAHQHLGGGIAPLIDDLTGIRCANAHRLGEQPLSLVCGQHPTGRAAAECTRQQLDRAVAARRARRTLGSVALRGQEVSGGSPAAMLMAPTGQTGDVPASTATVS</sequence>
<accession>A0A2W2GA17</accession>
<evidence type="ECO:0000256" key="1">
    <source>
        <dbReference type="SAM" id="MobiDB-lite"/>
    </source>
</evidence>